<accession>A0ABV5QA17</accession>
<organism evidence="1 2">
    <name type="scientific">Nonomuraea roseola</name>
    <dbReference type="NCBI Taxonomy" id="46179"/>
    <lineage>
        <taxon>Bacteria</taxon>
        <taxon>Bacillati</taxon>
        <taxon>Actinomycetota</taxon>
        <taxon>Actinomycetes</taxon>
        <taxon>Streptosporangiales</taxon>
        <taxon>Streptosporangiaceae</taxon>
        <taxon>Nonomuraea</taxon>
    </lineage>
</organism>
<proteinExistence type="predicted"/>
<dbReference type="Proteomes" id="UP001589646">
    <property type="component" value="Unassembled WGS sequence"/>
</dbReference>
<dbReference type="EMBL" id="JBHMCE010000011">
    <property type="protein sequence ID" value="MFB9531631.1"/>
    <property type="molecule type" value="Genomic_DNA"/>
</dbReference>
<sequence>MDVAGRDWELVGNKTGATRLEFSLILKFFEQEARFPRQVGEPHKAAVDYVAGQVKVDPALVAEYGRGARYAAEVINTPLLRGALAMGSVLAVLTAAPAYAQQLDEVDIELPDIGVTLHEQADDPKKVSAFSTRTRAYVRSSEEDSFVKKKGYKELTVSPTGGKVAGVPDTFAGNTDSVVIIDSATGKTRRIRTVRKPLETNYALWSRDERKLALTIEKKVGKKWHTIGFTLIDTVAGTAKAVMIPGVDKETSFEWTPDGRYLAATHHDGVRFYDPDGRVRRAYPKIGTLAGAEDAFSPSGKQMVTWCPARYTEMFCIWDTRSGKLANRVGKSAEDSLGWWDDRHLISLVKEEGGYQAVVVDLKGQVVRVLADVSSPAWKKDEVYLSYTPAS</sequence>
<evidence type="ECO:0008006" key="3">
    <source>
        <dbReference type="Google" id="ProtNLM"/>
    </source>
</evidence>
<protein>
    <recommendedName>
        <fullName evidence="3">WD40 repeat domain-containing protein</fullName>
    </recommendedName>
</protein>
<dbReference type="RefSeq" id="WP_346119437.1">
    <property type="nucleotide sequence ID" value="NZ_BAAAXC010000008.1"/>
</dbReference>
<evidence type="ECO:0000313" key="1">
    <source>
        <dbReference type="EMBL" id="MFB9531631.1"/>
    </source>
</evidence>
<dbReference type="SUPFAM" id="SSF82171">
    <property type="entry name" value="DPP6 N-terminal domain-like"/>
    <property type="match status" value="1"/>
</dbReference>
<dbReference type="Gene3D" id="2.120.10.30">
    <property type="entry name" value="TolB, C-terminal domain"/>
    <property type="match status" value="1"/>
</dbReference>
<gene>
    <name evidence="1" type="ORF">ACFFRN_33940</name>
</gene>
<keyword evidence="2" id="KW-1185">Reference proteome</keyword>
<comment type="caution">
    <text evidence="1">The sequence shown here is derived from an EMBL/GenBank/DDBJ whole genome shotgun (WGS) entry which is preliminary data.</text>
</comment>
<name>A0ABV5QA17_9ACTN</name>
<dbReference type="InterPro" id="IPR011042">
    <property type="entry name" value="6-blade_b-propeller_TolB-like"/>
</dbReference>
<evidence type="ECO:0000313" key="2">
    <source>
        <dbReference type="Proteomes" id="UP001589646"/>
    </source>
</evidence>
<reference evidence="1 2" key="1">
    <citation type="submission" date="2024-09" db="EMBL/GenBank/DDBJ databases">
        <authorList>
            <person name="Sun Q."/>
            <person name="Mori K."/>
        </authorList>
    </citation>
    <scope>NUCLEOTIDE SEQUENCE [LARGE SCALE GENOMIC DNA]</scope>
    <source>
        <strain evidence="1 2">JCM 3323</strain>
    </source>
</reference>